<feature type="compositionally biased region" description="Basic and acidic residues" evidence="1">
    <location>
        <begin position="7"/>
        <end position="46"/>
    </location>
</feature>
<evidence type="ECO:0000313" key="2">
    <source>
        <dbReference type="EMBL" id="ETE63005.1"/>
    </source>
</evidence>
<sequence>MIKGGRKWREGRKGREGVSDGRKGRKWREGKGEGRNEKEGSKREGSEEGPPTLIRDAGSSEDKNPHPTYPARLFSPCSVLPVLYPVSSLTCS</sequence>
<name>V8NLT0_OPHHA</name>
<dbReference type="EMBL" id="AZIM01002955">
    <property type="protein sequence ID" value="ETE63005.1"/>
    <property type="molecule type" value="Genomic_DNA"/>
</dbReference>
<comment type="caution">
    <text evidence="2">The sequence shown here is derived from an EMBL/GenBank/DDBJ whole genome shotgun (WGS) entry which is preliminary data.</text>
</comment>
<dbReference type="Proteomes" id="UP000018936">
    <property type="component" value="Unassembled WGS sequence"/>
</dbReference>
<accession>V8NLT0</accession>
<reference evidence="2 3" key="1">
    <citation type="journal article" date="2013" name="Proc. Natl. Acad. Sci. U.S.A.">
        <title>The king cobra genome reveals dynamic gene evolution and adaptation in the snake venom system.</title>
        <authorList>
            <person name="Vonk F.J."/>
            <person name="Casewell N.R."/>
            <person name="Henkel C.V."/>
            <person name="Heimberg A.M."/>
            <person name="Jansen H.J."/>
            <person name="McCleary R.J."/>
            <person name="Kerkkamp H.M."/>
            <person name="Vos R.A."/>
            <person name="Guerreiro I."/>
            <person name="Calvete J.J."/>
            <person name="Wuster W."/>
            <person name="Woods A.E."/>
            <person name="Logan J.M."/>
            <person name="Harrison R.A."/>
            <person name="Castoe T.A."/>
            <person name="de Koning A.P."/>
            <person name="Pollock D.D."/>
            <person name="Yandell M."/>
            <person name="Calderon D."/>
            <person name="Renjifo C."/>
            <person name="Currier R.B."/>
            <person name="Salgado D."/>
            <person name="Pla D."/>
            <person name="Sanz L."/>
            <person name="Hyder A.S."/>
            <person name="Ribeiro J.M."/>
            <person name="Arntzen J.W."/>
            <person name="van den Thillart G.E."/>
            <person name="Boetzer M."/>
            <person name="Pirovano W."/>
            <person name="Dirks R.P."/>
            <person name="Spaink H.P."/>
            <person name="Duboule D."/>
            <person name="McGlinn E."/>
            <person name="Kini R.M."/>
            <person name="Richardson M.K."/>
        </authorList>
    </citation>
    <scope>NUCLEOTIDE SEQUENCE</scope>
    <source>
        <tissue evidence="2">Blood</tissue>
    </source>
</reference>
<dbReference type="AlphaFoldDB" id="V8NLT0"/>
<protein>
    <submittedName>
        <fullName evidence="2">Microneme/rhoptry antigen</fullName>
    </submittedName>
</protein>
<gene>
    <name evidence="2" type="ORF">L345_11235</name>
</gene>
<feature type="non-terminal residue" evidence="2">
    <location>
        <position position="1"/>
    </location>
</feature>
<evidence type="ECO:0000256" key="1">
    <source>
        <dbReference type="SAM" id="MobiDB-lite"/>
    </source>
</evidence>
<proteinExistence type="predicted"/>
<organism evidence="2 3">
    <name type="scientific">Ophiophagus hannah</name>
    <name type="common">King cobra</name>
    <name type="synonym">Naja hannah</name>
    <dbReference type="NCBI Taxonomy" id="8665"/>
    <lineage>
        <taxon>Eukaryota</taxon>
        <taxon>Metazoa</taxon>
        <taxon>Chordata</taxon>
        <taxon>Craniata</taxon>
        <taxon>Vertebrata</taxon>
        <taxon>Euteleostomi</taxon>
        <taxon>Lepidosauria</taxon>
        <taxon>Squamata</taxon>
        <taxon>Bifurcata</taxon>
        <taxon>Unidentata</taxon>
        <taxon>Episquamata</taxon>
        <taxon>Toxicofera</taxon>
        <taxon>Serpentes</taxon>
        <taxon>Colubroidea</taxon>
        <taxon>Elapidae</taxon>
        <taxon>Elapinae</taxon>
        <taxon>Ophiophagus</taxon>
    </lineage>
</organism>
<keyword evidence="3" id="KW-1185">Reference proteome</keyword>
<feature type="region of interest" description="Disordered" evidence="1">
    <location>
        <begin position="1"/>
        <end position="73"/>
    </location>
</feature>
<evidence type="ECO:0000313" key="3">
    <source>
        <dbReference type="Proteomes" id="UP000018936"/>
    </source>
</evidence>